<name>A0AAD4PYM0_9EURO</name>
<dbReference type="Pfam" id="PF00350">
    <property type="entry name" value="Dynamin_N"/>
    <property type="match status" value="1"/>
</dbReference>
<dbReference type="SUPFAM" id="SSF52540">
    <property type="entry name" value="P-loop containing nucleoside triphosphate hydrolases"/>
    <property type="match status" value="1"/>
</dbReference>
<dbReference type="GO" id="GO:0016559">
    <property type="term" value="P:peroxisome fission"/>
    <property type="evidence" value="ECO:0007669"/>
    <property type="project" value="TreeGrafter"/>
</dbReference>
<evidence type="ECO:0000313" key="2">
    <source>
        <dbReference type="EMBL" id="KAH8694947.1"/>
    </source>
</evidence>
<dbReference type="GO" id="GO:0016020">
    <property type="term" value="C:membrane"/>
    <property type="evidence" value="ECO:0007669"/>
    <property type="project" value="TreeGrafter"/>
</dbReference>
<proteinExistence type="predicted"/>
<dbReference type="EMBL" id="JAJTJA010000008">
    <property type="protein sequence ID" value="KAH8694947.1"/>
    <property type="molecule type" value="Genomic_DNA"/>
</dbReference>
<dbReference type="InterPro" id="IPR045063">
    <property type="entry name" value="Dynamin_N"/>
</dbReference>
<feature type="domain" description="GED" evidence="1">
    <location>
        <begin position="422"/>
        <end position="510"/>
    </location>
</feature>
<dbReference type="GO" id="GO:0008017">
    <property type="term" value="F:microtubule binding"/>
    <property type="evidence" value="ECO:0007669"/>
    <property type="project" value="TreeGrafter"/>
</dbReference>
<dbReference type="GO" id="GO:0048312">
    <property type="term" value="P:intracellular distribution of mitochondria"/>
    <property type="evidence" value="ECO:0007669"/>
    <property type="project" value="TreeGrafter"/>
</dbReference>
<reference evidence="2" key="1">
    <citation type="submission" date="2021-12" db="EMBL/GenBank/DDBJ databases">
        <title>Convergent genome expansion in fungi linked to evolution of root-endophyte symbiosis.</title>
        <authorList>
            <consortium name="DOE Joint Genome Institute"/>
            <person name="Ke Y.-H."/>
            <person name="Bonito G."/>
            <person name="Liao H.-L."/>
            <person name="Looney B."/>
            <person name="Rojas-Flechas A."/>
            <person name="Nash J."/>
            <person name="Hameed K."/>
            <person name="Schadt C."/>
            <person name="Martin F."/>
            <person name="Crous P.W."/>
            <person name="Miettinen O."/>
            <person name="Magnuson J.K."/>
            <person name="Labbe J."/>
            <person name="Jacobson D."/>
            <person name="Doktycz M.J."/>
            <person name="Veneault-Fourrey C."/>
            <person name="Kuo A."/>
            <person name="Mondo S."/>
            <person name="Calhoun S."/>
            <person name="Riley R."/>
            <person name="Ohm R."/>
            <person name="LaButti K."/>
            <person name="Andreopoulos B."/>
            <person name="Pangilinan J."/>
            <person name="Nolan M."/>
            <person name="Tritt A."/>
            <person name="Clum A."/>
            <person name="Lipzen A."/>
            <person name="Daum C."/>
            <person name="Barry K."/>
            <person name="Grigoriev I.V."/>
            <person name="Vilgalys R."/>
        </authorList>
    </citation>
    <scope>NUCLEOTIDE SEQUENCE</scope>
    <source>
        <strain evidence="2">PMI_201</strain>
    </source>
</reference>
<dbReference type="RefSeq" id="XP_046070089.1">
    <property type="nucleotide sequence ID" value="XM_046221852.1"/>
</dbReference>
<dbReference type="GO" id="GO:0000266">
    <property type="term" value="P:mitochondrial fission"/>
    <property type="evidence" value="ECO:0007669"/>
    <property type="project" value="TreeGrafter"/>
</dbReference>
<sequence length="510" mass="58683">MFRTIGPKDYFTLIDVPGIFRTPTEGITTSNDAKLVMQMVKNYIQDRRTIILAVLPSNADPATQEILTIVKEYDKKGEQTLGVLTKPELVQEESAKIAVRNIVNGKKKPLLGYYLVRNRGPDDKEADYEQLFNEQPWKSLPRGHALKKRLSELLGEIAKREFLALKIKLEDLGPARQTVEKQRLYLATLSRKFEALVRNALDGNYPNNGASQLRLGTHIANLTDHFNAEFVKKSQMRYFQNESTYFKKPEQVFNTDNEIDTDAVLEDIIARKYDFDDPQGNIMGWIKKLYAENRTLELGTFGSGILLNAFQQQSEKWDDMAKAYIASSIAYELSHKYKEVMEHAELLVMMEREQRPFTPNHYFNENLQKARGKRMMKMLESKAQTSFFDVKHGITVTPGKGFVYLEDSENALENKDNFQQKTEDSHDILCAYYKVARKRFVDSIFRQVVEYDLLTGLKSPLAIIDSDWVIKLDAETLETIAGESPTVKQYRASLEKRIEDLKTALEILKK</sequence>
<dbReference type="Proteomes" id="UP001201262">
    <property type="component" value="Unassembled WGS sequence"/>
</dbReference>
<dbReference type="PANTHER" id="PTHR11566">
    <property type="entry name" value="DYNAMIN"/>
    <property type="match status" value="1"/>
</dbReference>
<dbReference type="GO" id="GO:0005874">
    <property type="term" value="C:microtubule"/>
    <property type="evidence" value="ECO:0007669"/>
    <property type="project" value="TreeGrafter"/>
</dbReference>
<dbReference type="InterPro" id="IPR022812">
    <property type="entry name" value="Dynamin"/>
</dbReference>
<organism evidence="2 3">
    <name type="scientific">Talaromyces proteolyticus</name>
    <dbReference type="NCBI Taxonomy" id="1131652"/>
    <lineage>
        <taxon>Eukaryota</taxon>
        <taxon>Fungi</taxon>
        <taxon>Dikarya</taxon>
        <taxon>Ascomycota</taxon>
        <taxon>Pezizomycotina</taxon>
        <taxon>Eurotiomycetes</taxon>
        <taxon>Eurotiomycetidae</taxon>
        <taxon>Eurotiales</taxon>
        <taxon>Trichocomaceae</taxon>
        <taxon>Talaromyces</taxon>
        <taxon>Talaromyces sect. Bacilispori</taxon>
    </lineage>
</organism>
<dbReference type="PANTHER" id="PTHR11566:SF215">
    <property type="entry name" value="DYNAMIN GTPASE"/>
    <property type="match status" value="1"/>
</dbReference>
<protein>
    <submittedName>
        <fullName evidence="2">Interferon-induced GTP-binding protein Mx2</fullName>
    </submittedName>
</protein>
<dbReference type="GO" id="GO:0005739">
    <property type="term" value="C:mitochondrion"/>
    <property type="evidence" value="ECO:0007669"/>
    <property type="project" value="TreeGrafter"/>
</dbReference>
<dbReference type="AlphaFoldDB" id="A0AAD4PYM0"/>
<dbReference type="InterPro" id="IPR027417">
    <property type="entry name" value="P-loop_NTPase"/>
</dbReference>
<evidence type="ECO:0000313" key="3">
    <source>
        <dbReference type="Proteomes" id="UP001201262"/>
    </source>
</evidence>
<comment type="caution">
    <text evidence="2">The sequence shown here is derived from an EMBL/GenBank/DDBJ whole genome shotgun (WGS) entry which is preliminary data.</text>
</comment>
<gene>
    <name evidence="2" type="ORF">BGW36DRAFT_452761</name>
</gene>
<dbReference type="Gene3D" id="3.40.50.300">
    <property type="entry name" value="P-loop containing nucleotide triphosphate hydrolases"/>
    <property type="match status" value="1"/>
</dbReference>
<dbReference type="GO" id="GO:0006897">
    <property type="term" value="P:endocytosis"/>
    <property type="evidence" value="ECO:0007669"/>
    <property type="project" value="TreeGrafter"/>
</dbReference>
<dbReference type="GeneID" id="70252139"/>
<dbReference type="GO" id="GO:0003924">
    <property type="term" value="F:GTPase activity"/>
    <property type="evidence" value="ECO:0007669"/>
    <property type="project" value="TreeGrafter"/>
</dbReference>
<keyword evidence="3" id="KW-1185">Reference proteome</keyword>
<dbReference type="PROSITE" id="PS51388">
    <property type="entry name" value="GED"/>
    <property type="match status" value="1"/>
</dbReference>
<dbReference type="InterPro" id="IPR020850">
    <property type="entry name" value="GED_dom"/>
</dbReference>
<accession>A0AAD4PYM0</accession>
<dbReference type="PRINTS" id="PR00195">
    <property type="entry name" value="DYNAMIN"/>
</dbReference>
<evidence type="ECO:0000259" key="1">
    <source>
        <dbReference type="PROSITE" id="PS51388"/>
    </source>
</evidence>